<dbReference type="Proteomes" id="UP000001937">
    <property type="component" value="Chromosome"/>
</dbReference>
<dbReference type="InterPro" id="IPR005325">
    <property type="entry name" value="DUF308_memb"/>
</dbReference>
<reference evidence="2 3" key="1">
    <citation type="journal article" date="2007" name="Genome Res.">
        <title>Genome characteristics of facultatively symbiotic Frankia sp. strains reflect host range and host plant biogeography.</title>
        <authorList>
            <person name="Normand P."/>
            <person name="Lapierre P."/>
            <person name="Tisa L.S."/>
            <person name="Gogarten J.P."/>
            <person name="Alloisio N."/>
            <person name="Bagnarol E."/>
            <person name="Bassi C.A."/>
            <person name="Berry A.M."/>
            <person name="Bickhart D.M."/>
            <person name="Choisne N."/>
            <person name="Couloux A."/>
            <person name="Cournoyer B."/>
            <person name="Cruveiller S."/>
            <person name="Daubin V."/>
            <person name="Demange N."/>
            <person name="Francino M.P."/>
            <person name="Goltsman E."/>
            <person name="Huang Y."/>
            <person name="Kopp O.R."/>
            <person name="Labarre L."/>
            <person name="Lapidus A."/>
            <person name="Lavire C."/>
            <person name="Marechal J."/>
            <person name="Martinez M."/>
            <person name="Mastronunzio J.E."/>
            <person name="Mullin B.C."/>
            <person name="Niemann J."/>
            <person name="Pujic P."/>
            <person name="Rawnsley T."/>
            <person name="Rouy Z."/>
            <person name="Schenowitz C."/>
            <person name="Sellstedt A."/>
            <person name="Tavares F."/>
            <person name="Tomkins J.P."/>
            <person name="Vallenet D."/>
            <person name="Valverde C."/>
            <person name="Wall L.G."/>
            <person name="Wang Y."/>
            <person name="Medigue C."/>
            <person name="Benson D.R."/>
        </authorList>
    </citation>
    <scope>NUCLEOTIDE SEQUENCE [LARGE SCALE GENOMIC DNA]</scope>
    <source>
        <strain evidence="3">DSM 45818 / CECT 9043 / CcI3</strain>
    </source>
</reference>
<dbReference type="eggNOG" id="COG3247">
    <property type="taxonomic scope" value="Bacteria"/>
</dbReference>
<dbReference type="PANTHER" id="PTHR34989">
    <property type="entry name" value="PROTEIN HDED"/>
    <property type="match status" value="1"/>
</dbReference>
<feature type="transmembrane region" description="Helical" evidence="1">
    <location>
        <begin position="72"/>
        <end position="92"/>
    </location>
</feature>
<dbReference type="HOGENOM" id="CLU_091585_5_2_11"/>
<feature type="transmembrane region" description="Helical" evidence="1">
    <location>
        <begin position="16"/>
        <end position="36"/>
    </location>
</feature>
<dbReference type="RefSeq" id="WP_011435699.1">
    <property type="nucleotide sequence ID" value="NC_007777.1"/>
</dbReference>
<dbReference type="PANTHER" id="PTHR34989:SF1">
    <property type="entry name" value="PROTEIN HDED"/>
    <property type="match status" value="1"/>
</dbReference>
<sequence length="187" mass="19115">MATIYRQHRRQQAPSALWPALLLLGAAVTVLGLLLITNPFATARTLAVLAGVALVLSGISETIAAVRSENTAGTALFGIMLALGGVIVLLWPGVTLRVVALLVGAILIITGVVRALVTWASRSSRGTGRGIAGPLALAALSVVLGVLALTWPGTTIMVLAVIFGIQLIVTGVTEIALGLALRPHGHS</sequence>
<dbReference type="InterPro" id="IPR052712">
    <property type="entry name" value="Acid_resist_chaperone_HdeD"/>
</dbReference>
<evidence type="ECO:0000313" key="2">
    <source>
        <dbReference type="EMBL" id="ABD10633.1"/>
    </source>
</evidence>
<dbReference type="OrthoDB" id="3213982at2"/>
<gene>
    <name evidence="2" type="ordered locus">Francci3_1255</name>
</gene>
<organism evidence="2 3">
    <name type="scientific">Frankia casuarinae (strain DSM 45818 / CECT 9043 / HFP020203 / CcI3)</name>
    <dbReference type="NCBI Taxonomy" id="106370"/>
    <lineage>
        <taxon>Bacteria</taxon>
        <taxon>Bacillati</taxon>
        <taxon>Actinomycetota</taxon>
        <taxon>Actinomycetes</taxon>
        <taxon>Frankiales</taxon>
        <taxon>Frankiaceae</taxon>
        <taxon>Frankia</taxon>
    </lineage>
</organism>
<keyword evidence="3" id="KW-1185">Reference proteome</keyword>
<dbReference type="PhylomeDB" id="Q2JDK9"/>
<dbReference type="GO" id="GO:0005886">
    <property type="term" value="C:plasma membrane"/>
    <property type="evidence" value="ECO:0007669"/>
    <property type="project" value="TreeGrafter"/>
</dbReference>
<feature type="transmembrane region" description="Helical" evidence="1">
    <location>
        <begin position="131"/>
        <end position="151"/>
    </location>
</feature>
<dbReference type="Pfam" id="PF03729">
    <property type="entry name" value="DUF308"/>
    <property type="match status" value="2"/>
</dbReference>
<dbReference type="EMBL" id="CP000249">
    <property type="protein sequence ID" value="ABD10633.1"/>
    <property type="molecule type" value="Genomic_DNA"/>
</dbReference>
<evidence type="ECO:0008006" key="4">
    <source>
        <dbReference type="Google" id="ProtNLM"/>
    </source>
</evidence>
<feature type="transmembrane region" description="Helical" evidence="1">
    <location>
        <begin position="157"/>
        <end position="181"/>
    </location>
</feature>
<keyword evidence="1" id="KW-0472">Membrane</keyword>
<name>Q2JDK9_FRACC</name>
<evidence type="ECO:0000313" key="3">
    <source>
        <dbReference type="Proteomes" id="UP000001937"/>
    </source>
</evidence>
<keyword evidence="1" id="KW-0812">Transmembrane</keyword>
<proteinExistence type="predicted"/>
<feature type="transmembrane region" description="Helical" evidence="1">
    <location>
        <begin position="42"/>
        <end position="60"/>
    </location>
</feature>
<protein>
    <recommendedName>
        <fullName evidence="4">Acid-resistance membrane protein</fullName>
    </recommendedName>
</protein>
<feature type="transmembrane region" description="Helical" evidence="1">
    <location>
        <begin position="98"/>
        <end position="119"/>
    </location>
</feature>
<keyword evidence="1" id="KW-1133">Transmembrane helix</keyword>
<accession>Q2JDK9</accession>
<dbReference type="STRING" id="106370.Francci3_1255"/>
<dbReference type="AlphaFoldDB" id="Q2JDK9"/>
<evidence type="ECO:0000256" key="1">
    <source>
        <dbReference type="SAM" id="Phobius"/>
    </source>
</evidence>
<dbReference type="KEGG" id="fra:Francci3_1255"/>